<sequence>MVEMNKSAKQQQLKLVNRKLLELTGVLQVESFDSEQFLLETNLGYLSVEGHNLHMKQLSLEEGLVIIEGYIHSLAYRDAATSGKSKGILGKLFK</sequence>
<gene>
    <name evidence="1" type="primary">yabP</name>
    <name evidence="1" type="ORF">ACFSJH_06930</name>
</gene>
<dbReference type="Gene3D" id="2.60.40.2000">
    <property type="match status" value="1"/>
</dbReference>
<dbReference type="Pfam" id="PF07873">
    <property type="entry name" value="YabP"/>
    <property type="match status" value="1"/>
</dbReference>
<accession>A0ABW4YID1</accession>
<comment type="caution">
    <text evidence="1">The sequence shown here is derived from an EMBL/GenBank/DDBJ whole genome shotgun (WGS) entry which is preliminary data.</text>
</comment>
<reference evidence="2" key="1">
    <citation type="journal article" date="2019" name="Int. J. Syst. Evol. Microbiol.">
        <title>The Global Catalogue of Microorganisms (GCM) 10K type strain sequencing project: providing services to taxonomists for standard genome sequencing and annotation.</title>
        <authorList>
            <consortium name="The Broad Institute Genomics Platform"/>
            <consortium name="The Broad Institute Genome Sequencing Center for Infectious Disease"/>
            <person name="Wu L."/>
            <person name="Ma J."/>
        </authorList>
    </citation>
    <scope>NUCLEOTIDE SEQUENCE [LARGE SCALE GENOMIC DNA]</scope>
    <source>
        <strain evidence="2">GH52</strain>
    </source>
</reference>
<protein>
    <submittedName>
        <fullName evidence="1">Sporulation protein YabP</fullName>
    </submittedName>
</protein>
<keyword evidence="2" id="KW-1185">Reference proteome</keyword>
<dbReference type="Proteomes" id="UP001597362">
    <property type="component" value="Unassembled WGS sequence"/>
</dbReference>
<evidence type="ECO:0000313" key="2">
    <source>
        <dbReference type="Proteomes" id="UP001597362"/>
    </source>
</evidence>
<name>A0ABW4YID1_9BACL</name>
<evidence type="ECO:0000313" key="1">
    <source>
        <dbReference type="EMBL" id="MFD2115462.1"/>
    </source>
</evidence>
<proteinExistence type="predicted"/>
<dbReference type="InterPro" id="IPR038705">
    <property type="entry name" value="YabP_sf"/>
</dbReference>
<dbReference type="InterPro" id="IPR022476">
    <property type="entry name" value="Spore_YabP/YqfC"/>
</dbReference>
<dbReference type="RefSeq" id="WP_377770644.1">
    <property type="nucleotide sequence ID" value="NZ_JBHUHO010000019.1"/>
</dbReference>
<dbReference type="NCBIfam" id="TIGR02892">
    <property type="entry name" value="spore_yabP"/>
    <property type="match status" value="1"/>
</dbReference>
<organism evidence="1 2">
    <name type="scientific">Paenibacillus yanchengensis</name>
    <dbReference type="NCBI Taxonomy" id="2035833"/>
    <lineage>
        <taxon>Bacteria</taxon>
        <taxon>Bacillati</taxon>
        <taxon>Bacillota</taxon>
        <taxon>Bacilli</taxon>
        <taxon>Bacillales</taxon>
        <taxon>Paenibacillaceae</taxon>
        <taxon>Paenibacillus</taxon>
    </lineage>
</organism>
<dbReference type="PIRSF" id="PIRSF011576">
    <property type="entry name" value="YabP"/>
    <property type="match status" value="1"/>
</dbReference>
<dbReference type="InterPro" id="IPR012504">
    <property type="entry name" value="Spore_YabP"/>
</dbReference>
<dbReference type="EMBL" id="JBHUHO010000019">
    <property type="protein sequence ID" value="MFD2115462.1"/>
    <property type="molecule type" value="Genomic_DNA"/>
</dbReference>